<reference evidence="2 3" key="1">
    <citation type="submission" date="2023-07" db="EMBL/GenBank/DDBJ databases">
        <title>Sequencing the genomes of 1000 actinobacteria strains.</title>
        <authorList>
            <person name="Klenk H.-P."/>
        </authorList>
    </citation>
    <scope>NUCLEOTIDE SEQUENCE [LARGE SCALE GENOMIC DNA]</scope>
    <source>
        <strain evidence="2 3">DSM 19426</strain>
    </source>
</reference>
<name>A0ABU2BZS6_9ACTN</name>
<protein>
    <recommendedName>
        <fullName evidence="4">DUF2631 domain-containing protein</fullName>
    </recommendedName>
</protein>
<dbReference type="RefSeq" id="WP_310304837.1">
    <property type="nucleotide sequence ID" value="NZ_BAAAPS010000005.1"/>
</dbReference>
<sequence length="97" mass="10353">MPEHEETTPLEAEDTTVLGQWQSHEVEPDDERHPGFHPLQTGYLVVGLLAVGVALLWLLTDQGVMQVGDGGVAFSIVLVIAGAVGLVASLGRALRRN</sequence>
<gene>
    <name evidence="2" type="ORF">J2S63_003461</name>
</gene>
<accession>A0ABU2BZS6</accession>
<keyword evidence="1" id="KW-0472">Membrane</keyword>
<keyword evidence="3" id="KW-1185">Reference proteome</keyword>
<feature type="transmembrane region" description="Helical" evidence="1">
    <location>
        <begin position="42"/>
        <end position="60"/>
    </location>
</feature>
<evidence type="ECO:0000313" key="2">
    <source>
        <dbReference type="EMBL" id="MDR7363908.1"/>
    </source>
</evidence>
<keyword evidence="1" id="KW-1133">Transmembrane helix</keyword>
<organism evidence="2 3">
    <name type="scientific">Nocardioides marmoribigeumensis</name>
    <dbReference type="NCBI Taxonomy" id="433649"/>
    <lineage>
        <taxon>Bacteria</taxon>
        <taxon>Bacillati</taxon>
        <taxon>Actinomycetota</taxon>
        <taxon>Actinomycetes</taxon>
        <taxon>Propionibacteriales</taxon>
        <taxon>Nocardioidaceae</taxon>
        <taxon>Nocardioides</taxon>
    </lineage>
</organism>
<evidence type="ECO:0000313" key="3">
    <source>
        <dbReference type="Proteomes" id="UP001183648"/>
    </source>
</evidence>
<dbReference type="EMBL" id="JAVDYG010000001">
    <property type="protein sequence ID" value="MDR7363908.1"/>
    <property type="molecule type" value="Genomic_DNA"/>
</dbReference>
<keyword evidence="1" id="KW-0812">Transmembrane</keyword>
<proteinExistence type="predicted"/>
<comment type="caution">
    <text evidence="2">The sequence shown here is derived from an EMBL/GenBank/DDBJ whole genome shotgun (WGS) entry which is preliminary data.</text>
</comment>
<evidence type="ECO:0008006" key="4">
    <source>
        <dbReference type="Google" id="ProtNLM"/>
    </source>
</evidence>
<feature type="transmembrane region" description="Helical" evidence="1">
    <location>
        <begin position="72"/>
        <end position="94"/>
    </location>
</feature>
<dbReference type="Proteomes" id="UP001183648">
    <property type="component" value="Unassembled WGS sequence"/>
</dbReference>
<evidence type="ECO:0000256" key="1">
    <source>
        <dbReference type="SAM" id="Phobius"/>
    </source>
</evidence>